<dbReference type="InterPro" id="IPR039910">
    <property type="entry name" value="D15-like"/>
</dbReference>
<name>A0A7K1YEV0_9SPHI</name>
<keyword evidence="5" id="KW-0998">Cell outer membrane</keyword>
<gene>
    <name evidence="8" type="ORF">GS399_19330</name>
</gene>
<comment type="caution">
    <text evidence="8">The sequence shown here is derived from an EMBL/GenBank/DDBJ whole genome shotgun (WGS) entry which is preliminary data.</text>
</comment>
<evidence type="ECO:0000313" key="9">
    <source>
        <dbReference type="Proteomes" id="UP000466586"/>
    </source>
</evidence>
<evidence type="ECO:0000256" key="1">
    <source>
        <dbReference type="ARBA" id="ARBA00004370"/>
    </source>
</evidence>
<dbReference type="PROSITE" id="PS51257">
    <property type="entry name" value="PROKAR_LIPOPROTEIN"/>
    <property type="match status" value="1"/>
</dbReference>
<dbReference type="InterPro" id="IPR000184">
    <property type="entry name" value="Bac_surfAg_D15"/>
</dbReference>
<evidence type="ECO:0000256" key="2">
    <source>
        <dbReference type="ARBA" id="ARBA00022692"/>
    </source>
</evidence>
<feature type="domain" description="Bacterial surface antigen (D15)" evidence="7">
    <location>
        <begin position="437"/>
        <end position="744"/>
    </location>
</feature>
<evidence type="ECO:0000259" key="7">
    <source>
        <dbReference type="Pfam" id="PF01103"/>
    </source>
</evidence>
<dbReference type="PANTHER" id="PTHR12815">
    <property type="entry name" value="SORTING AND ASSEMBLY MACHINERY SAMM50 PROTEIN FAMILY MEMBER"/>
    <property type="match status" value="1"/>
</dbReference>
<organism evidence="8 9">
    <name type="scientific">Hufsiella arboris</name>
    <dbReference type="NCBI Taxonomy" id="2695275"/>
    <lineage>
        <taxon>Bacteria</taxon>
        <taxon>Pseudomonadati</taxon>
        <taxon>Bacteroidota</taxon>
        <taxon>Sphingobacteriia</taxon>
        <taxon>Sphingobacteriales</taxon>
        <taxon>Sphingobacteriaceae</taxon>
        <taxon>Hufsiella</taxon>
    </lineage>
</organism>
<dbReference type="PANTHER" id="PTHR12815:SF47">
    <property type="entry name" value="TRANSLOCATION AND ASSEMBLY MODULE SUBUNIT TAMA"/>
    <property type="match status" value="1"/>
</dbReference>
<keyword evidence="9" id="KW-1185">Reference proteome</keyword>
<dbReference type="AlphaFoldDB" id="A0A7K1YEV0"/>
<evidence type="ECO:0000256" key="6">
    <source>
        <dbReference type="SAM" id="SignalP"/>
    </source>
</evidence>
<evidence type="ECO:0000256" key="4">
    <source>
        <dbReference type="ARBA" id="ARBA00023136"/>
    </source>
</evidence>
<keyword evidence="2" id="KW-0812">Transmembrane</keyword>
<feature type="chain" id="PRO_5029502554" evidence="6">
    <location>
        <begin position="25"/>
        <end position="768"/>
    </location>
</feature>
<sequence length="768" mass="87481">MTKPFKYTLLLFISLLLGACSATKYVPEGDQLYIGGKVKVDDKDVKKKEKKSLESDLTGLLRPKPNGSILGLRFKLLLYNMKSKSGKGIGSWISRKFGEPPVLFSSVKVDYNRQVVQNRLENRGYFRSLVSADTTIKSKKASLTYHAFAGPQYLISGVHFTSDSSDLGRAINGAAPQTLLKVGEPYSLDVIKTERERIDSKLKEEGFFYFSPDYLLVQVDSTDEKHKTELYVNIKNTTPEKARDIYHINDIYIYPNYTLRQDSVPATRIRQYKDFKIIDPRKTIRPQVFDQTMFFNKGDIYNRTDHNLALNRLTTMGPFKFVKNKFTDVAGTDSSLLNTYYYLTPYPKKSIKLDLTGKVNSANYTGSEVQLSWRNRNAFRGAELLTVSAYVGTDFQFSGASTSAKNIFRYGAQADLSFPRFITPFNIKSSSAFVPRTKITLGYDFLKKQESYTLNSFRTSFGYTWKENIKKEHTLNILSVTYVKPSKVTDEYLSEIQNDPTLQHVIDSTFIIGPNYNFNYTNTNESFRTNTFYFNGNVDLAGNIIGLVQGADYYTNRKKIFNANYAQYVRLEADFRHYLKLGTSSSWANRVIAGYGYAYGNSASLPFVKQFFIGGTNSLRGFRARTLGPGSYRDPKIGTDSIVTDQAGDIKLEFNTEYRPKLFSVVRGALFVDAGNIWYRNNDPNARSTEEAQLKKFGKDFMNQLAVDVGAGLRFDLSFLVLRTDFAFPVRKPWLPEGQRWVFNEIDFGSKSWRSDNLVFNLAIGYPF</sequence>
<keyword evidence="3 6" id="KW-0732">Signal</keyword>
<reference evidence="8 9" key="1">
    <citation type="submission" date="2019-11" db="EMBL/GenBank/DDBJ databases">
        <title>Pedobacter sp. HMF7647 Genome sequencing and assembly.</title>
        <authorList>
            <person name="Kang H."/>
            <person name="Kim H."/>
            <person name="Joh K."/>
        </authorList>
    </citation>
    <scope>NUCLEOTIDE SEQUENCE [LARGE SCALE GENOMIC DNA]</scope>
    <source>
        <strain evidence="8 9">HMF7647</strain>
    </source>
</reference>
<dbReference type="GO" id="GO:0019867">
    <property type="term" value="C:outer membrane"/>
    <property type="evidence" value="ECO:0007669"/>
    <property type="project" value="InterPro"/>
</dbReference>
<protein>
    <submittedName>
        <fullName evidence="8">BamA/TamA family outer membrane protein</fullName>
    </submittedName>
</protein>
<dbReference type="RefSeq" id="WP_160846302.1">
    <property type="nucleotide sequence ID" value="NZ_WVHT01000013.1"/>
</dbReference>
<dbReference type="Proteomes" id="UP000466586">
    <property type="component" value="Unassembled WGS sequence"/>
</dbReference>
<accession>A0A7K1YEV0</accession>
<dbReference type="EMBL" id="WVHT01000013">
    <property type="protein sequence ID" value="MXV53124.1"/>
    <property type="molecule type" value="Genomic_DNA"/>
</dbReference>
<evidence type="ECO:0000256" key="3">
    <source>
        <dbReference type="ARBA" id="ARBA00022729"/>
    </source>
</evidence>
<proteinExistence type="predicted"/>
<dbReference type="Pfam" id="PF01103">
    <property type="entry name" value="Omp85"/>
    <property type="match status" value="1"/>
</dbReference>
<dbReference type="Gene3D" id="2.40.160.50">
    <property type="entry name" value="membrane protein fhac: a member of the omp85/tpsb transporter family"/>
    <property type="match status" value="1"/>
</dbReference>
<evidence type="ECO:0000256" key="5">
    <source>
        <dbReference type="ARBA" id="ARBA00023237"/>
    </source>
</evidence>
<comment type="subcellular location">
    <subcellularLocation>
        <location evidence="1">Membrane</location>
    </subcellularLocation>
</comment>
<evidence type="ECO:0000313" key="8">
    <source>
        <dbReference type="EMBL" id="MXV53124.1"/>
    </source>
</evidence>
<feature type="signal peptide" evidence="6">
    <location>
        <begin position="1"/>
        <end position="24"/>
    </location>
</feature>
<keyword evidence="4" id="KW-0472">Membrane</keyword>